<keyword evidence="1" id="KW-0472">Membrane</keyword>
<keyword evidence="1" id="KW-0812">Transmembrane</keyword>
<keyword evidence="3" id="KW-1185">Reference proteome</keyword>
<evidence type="ECO:0000256" key="1">
    <source>
        <dbReference type="SAM" id="Phobius"/>
    </source>
</evidence>
<feature type="transmembrane region" description="Helical" evidence="1">
    <location>
        <begin position="42"/>
        <end position="63"/>
    </location>
</feature>
<dbReference type="AlphaFoldDB" id="A0A8X6NJJ1"/>
<evidence type="ECO:0000313" key="2">
    <source>
        <dbReference type="EMBL" id="GFT18550.1"/>
    </source>
</evidence>
<evidence type="ECO:0000313" key="3">
    <source>
        <dbReference type="Proteomes" id="UP000887013"/>
    </source>
</evidence>
<proteinExistence type="predicted"/>
<evidence type="ECO:0008006" key="4">
    <source>
        <dbReference type="Google" id="ProtNLM"/>
    </source>
</evidence>
<accession>A0A8X6NJJ1</accession>
<comment type="caution">
    <text evidence="2">The sequence shown here is derived from an EMBL/GenBank/DDBJ whole genome shotgun (WGS) entry which is preliminary data.</text>
</comment>
<dbReference type="EMBL" id="BMAW01010372">
    <property type="protein sequence ID" value="GFT18550.1"/>
    <property type="molecule type" value="Genomic_DNA"/>
</dbReference>
<feature type="transmembrane region" description="Helical" evidence="1">
    <location>
        <begin position="143"/>
        <end position="162"/>
    </location>
</feature>
<dbReference type="OrthoDB" id="6453105at2759"/>
<gene>
    <name evidence="2" type="ORF">NPIL_535721</name>
</gene>
<feature type="transmembrane region" description="Helical" evidence="1">
    <location>
        <begin position="222"/>
        <end position="239"/>
    </location>
</feature>
<keyword evidence="1" id="KW-1133">Transmembrane helix</keyword>
<feature type="transmembrane region" description="Helical" evidence="1">
    <location>
        <begin position="110"/>
        <end position="131"/>
    </location>
</feature>
<dbReference type="Proteomes" id="UP000887013">
    <property type="component" value="Unassembled WGS sequence"/>
</dbReference>
<organism evidence="2 3">
    <name type="scientific">Nephila pilipes</name>
    <name type="common">Giant wood spider</name>
    <name type="synonym">Nephila maculata</name>
    <dbReference type="NCBI Taxonomy" id="299642"/>
    <lineage>
        <taxon>Eukaryota</taxon>
        <taxon>Metazoa</taxon>
        <taxon>Ecdysozoa</taxon>
        <taxon>Arthropoda</taxon>
        <taxon>Chelicerata</taxon>
        <taxon>Arachnida</taxon>
        <taxon>Araneae</taxon>
        <taxon>Araneomorphae</taxon>
        <taxon>Entelegynae</taxon>
        <taxon>Araneoidea</taxon>
        <taxon>Nephilidae</taxon>
        <taxon>Nephila</taxon>
    </lineage>
</organism>
<reference evidence="2" key="1">
    <citation type="submission" date="2020-08" db="EMBL/GenBank/DDBJ databases">
        <title>Multicomponent nature underlies the extraordinary mechanical properties of spider dragline silk.</title>
        <authorList>
            <person name="Kono N."/>
            <person name="Nakamura H."/>
            <person name="Mori M."/>
            <person name="Yoshida Y."/>
            <person name="Ohtoshi R."/>
            <person name="Malay A.D."/>
            <person name="Moran D.A.P."/>
            <person name="Tomita M."/>
            <person name="Numata K."/>
            <person name="Arakawa K."/>
        </authorList>
    </citation>
    <scope>NUCLEOTIDE SEQUENCE</scope>
</reference>
<name>A0A8X6NJJ1_NEPPI</name>
<protein>
    <recommendedName>
        <fullName evidence="4">Gustatory receptor</fullName>
    </recommendedName>
</protein>
<sequence>MMTIPDQSYRDEYVQFLMYRLDFGSAVFKHVYYLMKMMFHVCFNHFCTSVILLLYLTACYYASSSLEKFKNDVVSTPFEEFMKIQPALSERYCKIIVVVQDIQQTFSLTSFFLCLGYIAASFTTLSFMLLFPERGIESLLFENVFALVTTAFHMIMLFYFGGRIPVKMVEVRNVFHVKCSTISSGKLHPDVRMELTALSKLVDLPEIVLSGCDILYYTKKNIFSALGSFITYTLLLLQFNNKGLSRE</sequence>